<organism evidence="10 11">
    <name type="scientific">Actinoallomurus liliacearum</name>
    <dbReference type="NCBI Taxonomy" id="1080073"/>
    <lineage>
        <taxon>Bacteria</taxon>
        <taxon>Bacillati</taxon>
        <taxon>Actinomycetota</taxon>
        <taxon>Actinomycetes</taxon>
        <taxon>Streptosporangiales</taxon>
        <taxon>Thermomonosporaceae</taxon>
        <taxon>Actinoallomurus</taxon>
    </lineage>
</organism>
<dbReference type="InterPro" id="IPR038081">
    <property type="entry name" value="CalX-like_sf"/>
</dbReference>
<evidence type="ECO:0000256" key="6">
    <source>
        <dbReference type="ARBA" id="ARBA00033780"/>
    </source>
</evidence>
<evidence type="ECO:0000256" key="3">
    <source>
        <dbReference type="ARBA" id="ARBA00033629"/>
    </source>
</evidence>
<evidence type="ECO:0000256" key="1">
    <source>
        <dbReference type="ARBA" id="ARBA00004418"/>
    </source>
</evidence>
<evidence type="ECO:0000256" key="5">
    <source>
        <dbReference type="ARBA" id="ARBA00033764"/>
    </source>
</evidence>
<evidence type="ECO:0000313" key="11">
    <source>
        <dbReference type="Proteomes" id="UP001500212"/>
    </source>
</evidence>
<evidence type="ECO:0000256" key="4">
    <source>
        <dbReference type="ARBA" id="ARBA00033707"/>
    </source>
</evidence>
<evidence type="ECO:0000313" key="10">
    <source>
        <dbReference type="EMBL" id="GAA4615107.1"/>
    </source>
</evidence>
<dbReference type="SUPFAM" id="SSF53474">
    <property type="entry name" value="alpha/beta-Hydrolases"/>
    <property type="match status" value="1"/>
</dbReference>
<feature type="chain" id="PRO_5045243879" description="poly(ethylene terephthalate) hydrolase" evidence="8">
    <location>
        <begin position="28"/>
        <end position="792"/>
    </location>
</feature>
<reference evidence="11" key="1">
    <citation type="journal article" date="2019" name="Int. J. Syst. Evol. Microbiol.">
        <title>The Global Catalogue of Microorganisms (GCM) 10K type strain sequencing project: providing services to taxonomists for standard genome sequencing and annotation.</title>
        <authorList>
            <consortium name="The Broad Institute Genomics Platform"/>
            <consortium name="The Broad Institute Genome Sequencing Center for Infectious Disease"/>
            <person name="Wu L."/>
            <person name="Ma J."/>
        </authorList>
    </citation>
    <scope>NUCLEOTIDE SEQUENCE [LARGE SCALE GENOMIC DNA]</scope>
    <source>
        <strain evidence="11">JCM 17938</strain>
    </source>
</reference>
<feature type="compositionally biased region" description="Low complexity" evidence="7">
    <location>
        <begin position="110"/>
        <end position="123"/>
    </location>
</feature>
<evidence type="ECO:0000256" key="8">
    <source>
        <dbReference type="SAM" id="SignalP"/>
    </source>
</evidence>
<dbReference type="Pfam" id="PF12740">
    <property type="entry name" value="PETase"/>
    <property type="match status" value="1"/>
</dbReference>
<keyword evidence="2" id="KW-0574">Periplasm</keyword>
<comment type="catalytic activity">
    <reaction evidence="3">
        <text>a butanoate ester + H2O = an aliphatic alcohol + butanoate + H(+)</text>
        <dbReference type="Rhea" id="RHEA:47348"/>
        <dbReference type="ChEBI" id="CHEBI:2571"/>
        <dbReference type="ChEBI" id="CHEBI:15377"/>
        <dbReference type="ChEBI" id="CHEBI:15378"/>
        <dbReference type="ChEBI" id="CHEBI:17968"/>
        <dbReference type="ChEBI" id="CHEBI:50477"/>
    </reaction>
    <physiologicalReaction direction="left-to-right" evidence="3">
        <dbReference type="Rhea" id="RHEA:47349"/>
    </physiologicalReaction>
</comment>
<dbReference type="Gene3D" id="2.60.40.2030">
    <property type="match status" value="1"/>
</dbReference>
<protein>
    <recommendedName>
        <fullName evidence="5">poly(ethylene terephthalate) hydrolase</fullName>
        <ecNumber evidence="5">3.1.1.101</ecNumber>
    </recommendedName>
    <alternativeName>
        <fullName evidence="6">Poly(ethylene terephthalate) hydrolase</fullName>
    </alternativeName>
</protein>
<accession>A0ABP8TVC3</accession>
<dbReference type="InterPro" id="IPR029058">
    <property type="entry name" value="AB_hydrolase_fold"/>
</dbReference>
<evidence type="ECO:0000256" key="2">
    <source>
        <dbReference type="ARBA" id="ARBA00022764"/>
    </source>
</evidence>
<feature type="region of interest" description="Disordered" evidence="7">
    <location>
        <begin position="105"/>
        <end position="141"/>
    </location>
</feature>
<dbReference type="SUPFAM" id="SSF141072">
    <property type="entry name" value="CalX-like"/>
    <property type="match status" value="1"/>
</dbReference>
<dbReference type="EC" id="3.1.1.101" evidence="5"/>
<proteinExistence type="predicted"/>
<comment type="catalytic activity">
    <reaction evidence="4">
        <text>(ethylene terephthalate)(n) + H2O = (ethylene terephthalate)(n-1) + 4-[(2-hydroxyethoxy)carbonyl]benzoate + H(+)</text>
        <dbReference type="Rhea" id="RHEA:49528"/>
        <dbReference type="Rhea" id="RHEA-COMP:12420"/>
        <dbReference type="Rhea" id="RHEA-COMP:12421"/>
        <dbReference type="ChEBI" id="CHEBI:15377"/>
        <dbReference type="ChEBI" id="CHEBI:15378"/>
        <dbReference type="ChEBI" id="CHEBI:131701"/>
        <dbReference type="ChEBI" id="CHEBI:131704"/>
        <dbReference type="EC" id="3.1.1.101"/>
    </reaction>
    <physiologicalReaction direction="left-to-right" evidence="4">
        <dbReference type="Rhea" id="RHEA:49529"/>
    </physiologicalReaction>
</comment>
<evidence type="ECO:0000256" key="7">
    <source>
        <dbReference type="SAM" id="MobiDB-lite"/>
    </source>
</evidence>
<dbReference type="EMBL" id="BAABHJ010000027">
    <property type="protein sequence ID" value="GAA4615107.1"/>
    <property type="molecule type" value="Genomic_DNA"/>
</dbReference>
<comment type="subcellular location">
    <subcellularLocation>
        <location evidence="1">Periplasm</location>
    </subcellularLocation>
</comment>
<name>A0ABP8TVC3_9ACTN</name>
<keyword evidence="8" id="KW-0732">Signal</keyword>
<keyword evidence="11" id="KW-1185">Reference proteome</keyword>
<feature type="domain" description="PET hydrolase/cutinase-like" evidence="9">
    <location>
        <begin position="228"/>
        <end position="392"/>
    </location>
</feature>
<dbReference type="RefSeq" id="WP_345363430.1">
    <property type="nucleotide sequence ID" value="NZ_BAABHJ010000027.1"/>
</dbReference>
<comment type="caution">
    <text evidence="10">The sequence shown here is derived from an EMBL/GenBank/DDBJ whole genome shotgun (WGS) entry which is preliminary data.</text>
</comment>
<evidence type="ECO:0000259" key="9">
    <source>
        <dbReference type="Pfam" id="PF12740"/>
    </source>
</evidence>
<dbReference type="Proteomes" id="UP001500212">
    <property type="component" value="Unassembled WGS sequence"/>
</dbReference>
<dbReference type="InterPro" id="IPR041127">
    <property type="entry name" value="PET_hydrolase/cutinase-like"/>
</dbReference>
<gene>
    <name evidence="10" type="ORF">GCM10023195_66340</name>
</gene>
<dbReference type="Gene3D" id="3.40.50.1820">
    <property type="entry name" value="alpha/beta hydrolase"/>
    <property type="match status" value="1"/>
</dbReference>
<sequence>MRLSARSIAFGVAFALGVTLLPTAATATPGTPSPDGSWSVTPVHGGYRVTLHLDRELEARDALPEIAVNGRSVGYAQQSPDGRTLTVTTTDRTAAEASSVQVAWNGTVPGSTTGTTSAKATPKPHASRTSPPVDPAAPGPYGIDRADYDFGDTALKLSGLGDRVVEERAAVWVPKNAPGPRPVVIFLHGRHSACYDPVAKKTDNTHWPCADGYQPIPSHRGYDKSAEVLASRGYVVVSISANGINAQDNPYSDDAGTLARGQLVLDHLDLLARANDGRAPGMSPLLKGRLDLKDVGLMGHSRGGEGVVKAALLNAALPRPYGIKAVLPLAPIDFGRETLPDVPMAVILPYCDGDVSNLQGQHFYEDTRYAHTSDGVLRSSLLVMGADHNFFNTEWTPGVAVAPASDDWSSQSDATCGTNSPTSIRLTAAEQYQVGVDYVAGFFRLVMGHETGLAPMFDGSTGTEISVGAATVYQESQAPTGDRLDLAPLRGPASNVEFSPAEAGRFCASMGGRSPQSGLPSCTMSTSTGRFPSFTPANYGGNVTATPLLHLSWTAPTSMSVDLPRSRSNVKKYAALTLRAALDDAGVSADLKITVVDGAGRTQSTTVSGLGDALTSFPGSGTLLPKTWLRTIRWPVAEMTGVKVNDLRQVVISTATPTGGVFLSDLAFQDSGVGEGGPSELPQVSIVGTTVNEGDGPGTATVTLRLSETSKVPVTASVQTLAGTGTQVATGAQQVVIEPGRREVAVRIPVNGDTVPAATTDTVYKVFVVDPTDAVVGQNFAHLTVHDDDPAA</sequence>
<feature type="signal peptide" evidence="8">
    <location>
        <begin position="1"/>
        <end position="27"/>
    </location>
</feature>